<reference evidence="7 8" key="1">
    <citation type="submission" date="2016-10" db="EMBL/GenBank/DDBJ databases">
        <authorList>
            <person name="de Groot N.N."/>
        </authorList>
    </citation>
    <scope>NUCLEOTIDE SEQUENCE [LARGE SCALE GENOMIC DNA]</scope>
    <source>
        <strain evidence="7 8">CPCC 201354</strain>
    </source>
</reference>
<sequence>MTRRVFRGVVGISLAAALVAACGGNGSEKPATSPAEQQAAGGPQGTLRFGTNQKLDDWEPLTKGNETYTSLIYEGLIELAPDGVGLKPRLATEWTQDNTKVEFTLREGVVFHDGTP</sequence>
<dbReference type="SUPFAM" id="SSF53850">
    <property type="entry name" value="Periplasmic binding protein-like II"/>
    <property type="match status" value="1"/>
</dbReference>
<feature type="signal peptide" evidence="6">
    <location>
        <begin position="1"/>
        <end position="20"/>
    </location>
</feature>
<feature type="chain" id="PRO_5038902900" evidence="6">
    <location>
        <begin position="21"/>
        <end position="116"/>
    </location>
</feature>
<evidence type="ECO:0000256" key="6">
    <source>
        <dbReference type="SAM" id="SignalP"/>
    </source>
</evidence>
<accession>A0A1G8BYY3</accession>
<evidence type="ECO:0000256" key="3">
    <source>
        <dbReference type="ARBA" id="ARBA00022448"/>
    </source>
</evidence>
<keyword evidence="3" id="KW-0813">Transport</keyword>
<evidence type="ECO:0000256" key="5">
    <source>
        <dbReference type="SAM" id="MobiDB-lite"/>
    </source>
</evidence>
<dbReference type="PANTHER" id="PTHR30290">
    <property type="entry name" value="PERIPLASMIC BINDING COMPONENT OF ABC TRANSPORTER"/>
    <property type="match status" value="1"/>
</dbReference>
<evidence type="ECO:0000256" key="2">
    <source>
        <dbReference type="ARBA" id="ARBA00005695"/>
    </source>
</evidence>
<dbReference type="Proteomes" id="UP000198923">
    <property type="component" value="Unassembled WGS sequence"/>
</dbReference>
<evidence type="ECO:0000256" key="4">
    <source>
        <dbReference type="ARBA" id="ARBA00022729"/>
    </source>
</evidence>
<proteinExistence type="inferred from homology"/>
<evidence type="ECO:0000256" key="1">
    <source>
        <dbReference type="ARBA" id="ARBA00004196"/>
    </source>
</evidence>
<dbReference type="Gene3D" id="3.40.190.10">
    <property type="entry name" value="Periplasmic binding protein-like II"/>
    <property type="match status" value="1"/>
</dbReference>
<comment type="subcellular location">
    <subcellularLocation>
        <location evidence="1">Cell envelope</location>
    </subcellularLocation>
</comment>
<name>A0A1G8BYY3_9ACTN</name>
<evidence type="ECO:0000313" key="7">
    <source>
        <dbReference type="EMBL" id="SDH38412.1"/>
    </source>
</evidence>
<comment type="similarity">
    <text evidence="2">Belongs to the bacterial solute-binding protein 5 family.</text>
</comment>
<dbReference type="AlphaFoldDB" id="A0A1G8BYY3"/>
<dbReference type="EMBL" id="FNCN01000015">
    <property type="protein sequence ID" value="SDH38412.1"/>
    <property type="molecule type" value="Genomic_DNA"/>
</dbReference>
<feature type="non-terminal residue" evidence="7">
    <location>
        <position position="116"/>
    </location>
</feature>
<dbReference type="GO" id="GO:0015833">
    <property type="term" value="P:peptide transport"/>
    <property type="evidence" value="ECO:0007669"/>
    <property type="project" value="TreeGrafter"/>
</dbReference>
<keyword evidence="4 6" id="KW-0732">Signal</keyword>
<dbReference type="GO" id="GO:0030313">
    <property type="term" value="C:cell envelope"/>
    <property type="evidence" value="ECO:0007669"/>
    <property type="project" value="UniProtKB-SubCell"/>
</dbReference>
<protein>
    <submittedName>
        <fullName evidence="7">Extracellular solute-binding protein, family 5 Middle</fullName>
    </submittedName>
</protein>
<dbReference type="GO" id="GO:1904680">
    <property type="term" value="F:peptide transmembrane transporter activity"/>
    <property type="evidence" value="ECO:0007669"/>
    <property type="project" value="TreeGrafter"/>
</dbReference>
<feature type="region of interest" description="Disordered" evidence="5">
    <location>
        <begin position="23"/>
        <end position="60"/>
    </location>
</feature>
<dbReference type="PROSITE" id="PS51257">
    <property type="entry name" value="PROKAR_LIPOPROTEIN"/>
    <property type="match status" value="1"/>
</dbReference>
<gene>
    <name evidence="7" type="ORF">SAMN05421505_1151</name>
</gene>
<evidence type="ECO:0000313" key="8">
    <source>
        <dbReference type="Proteomes" id="UP000198923"/>
    </source>
</evidence>
<keyword evidence="8" id="KW-1185">Reference proteome</keyword>
<dbReference type="PANTHER" id="PTHR30290:SF10">
    <property type="entry name" value="PERIPLASMIC OLIGOPEPTIDE-BINDING PROTEIN-RELATED"/>
    <property type="match status" value="1"/>
</dbReference>
<dbReference type="STRING" id="504805.SAMN05421505_1151"/>
<organism evidence="7 8">
    <name type="scientific">Sinosporangium album</name>
    <dbReference type="NCBI Taxonomy" id="504805"/>
    <lineage>
        <taxon>Bacteria</taxon>
        <taxon>Bacillati</taxon>
        <taxon>Actinomycetota</taxon>
        <taxon>Actinomycetes</taxon>
        <taxon>Streptosporangiales</taxon>
        <taxon>Streptosporangiaceae</taxon>
        <taxon>Sinosporangium</taxon>
    </lineage>
</organism>
<dbReference type="InterPro" id="IPR039424">
    <property type="entry name" value="SBP_5"/>
</dbReference>